<organism evidence="2 3">
    <name type="scientific">Microbispora catharanthi</name>
    <dbReference type="NCBI Taxonomy" id="1712871"/>
    <lineage>
        <taxon>Bacteria</taxon>
        <taxon>Bacillati</taxon>
        <taxon>Actinomycetota</taxon>
        <taxon>Actinomycetes</taxon>
        <taxon>Streptosporangiales</taxon>
        <taxon>Streptosporangiaceae</taxon>
        <taxon>Microbispora</taxon>
    </lineage>
</organism>
<dbReference type="PANTHER" id="PTHR35010">
    <property type="entry name" value="BLL4672 PROTEIN-RELATED"/>
    <property type="match status" value="1"/>
</dbReference>
<dbReference type="RefSeq" id="WP_139574416.1">
    <property type="nucleotide sequence ID" value="NZ_VDMA02000005.1"/>
</dbReference>
<dbReference type="InterPro" id="IPR041413">
    <property type="entry name" value="MLTR_LBD"/>
</dbReference>
<dbReference type="PROSITE" id="PS50943">
    <property type="entry name" value="HTH_CROC1"/>
    <property type="match status" value="1"/>
</dbReference>
<reference evidence="2 3" key="1">
    <citation type="submission" date="2019-10" db="EMBL/GenBank/DDBJ databases">
        <title>Nonomuraea sp. nov., isolated from Phyllanthus amarus.</title>
        <authorList>
            <person name="Klykleung N."/>
            <person name="Tanasupawat S."/>
        </authorList>
    </citation>
    <scope>NUCLEOTIDE SEQUENCE [LARGE SCALE GENOMIC DNA]</scope>
    <source>
        <strain evidence="2 3">CR1-09</strain>
    </source>
</reference>
<gene>
    <name evidence="2" type="ORF">FH610_012125</name>
</gene>
<dbReference type="AlphaFoldDB" id="A0A5N6BYG9"/>
<evidence type="ECO:0000259" key="1">
    <source>
        <dbReference type="PROSITE" id="PS50943"/>
    </source>
</evidence>
<keyword evidence="3" id="KW-1185">Reference proteome</keyword>
<name>A0A5N6BYG9_9ACTN</name>
<evidence type="ECO:0000313" key="3">
    <source>
        <dbReference type="Proteomes" id="UP000313066"/>
    </source>
</evidence>
<dbReference type="GO" id="GO:0003677">
    <property type="term" value="F:DNA binding"/>
    <property type="evidence" value="ECO:0007669"/>
    <property type="project" value="InterPro"/>
</dbReference>
<feature type="domain" description="HTH cro/C1-type" evidence="1">
    <location>
        <begin position="31"/>
        <end position="82"/>
    </location>
</feature>
<dbReference type="SUPFAM" id="SSF47413">
    <property type="entry name" value="lambda repressor-like DNA-binding domains"/>
    <property type="match status" value="1"/>
</dbReference>
<dbReference type="PANTHER" id="PTHR35010:SF2">
    <property type="entry name" value="BLL4672 PROTEIN"/>
    <property type="match status" value="1"/>
</dbReference>
<dbReference type="Gene3D" id="1.10.260.40">
    <property type="entry name" value="lambda repressor-like DNA-binding domains"/>
    <property type="match status" value="1"/>
</dbReference>
<dbReference type="Gene3D" id="3.30.450.180">
    <property type="match status" value="1"/>
</dbReference>
<comment type="caution">
    <text evidence="2">The sequence shown here is derived from an EMBL/GenBank/DDBJ whole genome shotgun (WGS) entry which is preliminary data.</text>
</comment>
<dbReference type="Proteomes" id="UP000313066">
    <property type="component" value="Unassembled WGS sequence"/>
</dbReference>
<proteinExistence type="predicted"/>
<dbReference type="EMBL" id="VDMA02000005">
    <property type="protein sequence ID" value="KAB8185519.1"/>
    <property type="molecule type" value="Genomic_DNA"/>
</dbReference>
<dbReference type="InterPro" id="IPR001387">
    <property type="entry name" value="Cro/C1-type_HTH"/>
</dbReference>
<sequence length="281" mass="30889">MGDRHELAGFLRSRRGRITPQTAGIAAGPRRRVRGLRREEVAQLAGISVEYYQRLEQGRAARPSSEVLDALAAALRLDDVEREHLRTLAVRERPRRAARPQDARPELVRMLDLIHTPAMVIDDRFDVLAANAVAARLFALDTASPVRANLARRLFLDSGSRDFYVEWADVAAATAGQLRVAAGLHPQDAELAGLVRELGDGSETFRGLWNAREVDVRTSGTKSFRHPALGTITFCYENFVPAGDPRQRLVVLVPAADGAAEAAVHLLAAWARAELRSPAER</sequence>
<dbReference type="InterPro" id="IPR010982">
    <property type="entry name" value="Lambda_DNA-bd_dom_sf"/>
</dbReference>
<dbReference type="Pfam" id="PF13560">
    <property type="entry name" value="HTH_31"/>
    <property type="match status" value="1"/>
</dbReference>
<dbReference type="SMART" id="SM00530">
    <property type="entry name" value="HTH_XRE"/>
    <property type="match status" value="1"/>
</dbReference>
<accession>A0A5N6BYG9</accession>
<evidence type="ECO:0000313" key="2">
    <source>
        <dbReference type="EMBL" id="KAB8185519.1"/>
    </source>
</evidence>
<protein>
    <submittedName>
        <fullName evidence="2">Helix-turn-helix domain-containing protein</fullName>
    </submittedName>
</protein>
<dbReference type="Pfam" id="PF17765">
    <property type="entry name" value="MLTR_LBD"/>
    <property type="match status" value="1"/>
</dbReference>